<dbReference type="Proteomes" id="UP000594688">
    <property type="component" value="Chromosome"/>
</dbReference>
<feature type="domain" description="RecX third three-helical" evidence="7">
    <location>
        <begin position="105"/>
        <end position="149"/>
    </location>
</feature>
<dbReference type="PANTHER" id="PTHR33602">
    <property type="entry name" value="REGULATORY PROTEIN RECX FAMILY PROTEIN"/>
    <property type="match status" value="1"/>
</dbReference>
<dbReference type="EMBL" id="CP048685">
    <property type="protein sequence ID" value="QPJ60600.1"/>
    <property type="molecule type" value="Genomic_DNA"/>
</dbReference>
<evidence type="ECO:0000256" key="5">
    <source>
        <dbReference type="HAMAP-Rule" id="MF_01114"/>
    </source>
</evidence>
<dbReference type="InterPro" id="IPR053926">
    <property type="entry name" value="RecX_HTH_1st"/>
</dbReference>
<evidence type="ECO:0000256" key="3">
    <source>
        <dbReference type="ARBA" id="ARBA00018111"/>
    </source>
</evidence>
<dbReference type="PANTHER" id="PTHR33602:SF1">
    <property type="entry name" value="REGULATORY PROTEIN RECX FAMILY PROTEIN"/>
    <property type="match status" value="1"/>
</dbReference>
<dbReference type="HAMAP" id="MF_01114">
    <property type="entry name" value="RecX"/>
    <property type="match status" value="1"/>
</dbReference>
<dbReference type="InterPro" id="IPR053924">
    <property type="entry name" value="RecX_HTH_2nd"/>
</dbReference>
<evidence type="ECO:0000259" key="6">
    <source>
        <dbReference type="Pfam" id="PF02631"/>
    </source>
</evidence>
<accession>A0A7T0FYZ5</accession>
<dbReference type="Pfam" id="PF21981">
    <property type="entry name" value="RecX_HTH3"/>
    <property type="match status" value="1"/>
</dbReference>
<evidence type="ECO:0000256" key="2">
    <source>
        <dbReference type="ARBA" id="ARBA00009695"/>
    </source>
</evidence>
<evidence type="ECO:0000313" key="10">
    <source>
        <dbReference type="Proteomes" id="UP000594688"/>
    </source>
</evidence>
<sequence length="156" mass="17994">MTGDDIGKHAKRAALRYLGYRDRSVSEMRAYLAKKDFSVKVIDETVQYLAGLGYLDDARFSMQFSRSRIESRGMGRFRLRYELVNKGVDEHIIDQVLDTLFMEFDEFQLARDCAEKKLPAWEGLPAQTVKRRLAGFLGRKGFAAETVYRTVKELLP</sequence>
<comment type="similarity">
    <text evidence="2 5">Belongs to the RecX family.</text>
</comment>
<dbReference type="GO" id="GO:0005737">
    <property type="term" value="C:cytoplasm"/>
    <property type="evidence" value="ECO:0007669"/>
    <property type="project" value="UniProtKB-SubCell"/>
</dbReference>
<evidence type="ECO:0000256" key="4">
    <source>
        <dbReference type="ARBA" id="ARBA00022490"/>
    </source>
</evidence>
<dbReference type="InterPro" id="IPR053925">
    <property type="entry name" value="RecX_HTH_3rd"/>
</dbReference>
<dbReference type="AlphaFoldDB" id="A0A7T0FYZ5"/>
<keyword evidence="4 5" id="KW-0963">Cytoplasm</keyword>
<dbReference type="InterPro" id="IPR003783">
    <property type="entry name" value="Regulatory_RecX"/>
</dbReference>
<evidence type="ECO:0000259" key="8">
    <source>
        <dbReference type="Pfam" id="PF21982"/>
    </source>
</evidence>
<comment type="function">
    <text evidence="5">Modulates RecA activity.</text>
</comment>
<feature type="domain" description="RecX second three-helical" evidence="6">
    <location>
        <begin position="56"/>
        <end position="97"/>
    </location>
</feature>
<reference evidence="9 10" key="1">
    <citation type="submission" date="2020-02" db="EMBL/GenBank/DDBJ databases">
        <title>Genomic and physiological characterization of two novel Nitrospinaceae genera.</title>
        <authorList>
            <person name="Mueller A.J."/>
            <person name="Jung M.-Y."/>
            <person name="Strachan C.R."/>
            <person name="Herbold C.W."/>
            <person name="Kirkegaard R.H."/>
            <person name="Daims H."/>
        </authorList>
    </citation>
    <scope>NUCLEOTIDE SEQUENCE [LARGE SCALE GENOMIC DNA]</scope>
    <source>
        <strain evidence="9">EB</strain>
    </source>
</reference>
<dbReference type="InterPro" id="IPR036388">
    <property type="entry name" value="WH-like_DNA-bd_sf"/>
</dbReference>
<dbReference type="Pfam" id="PF02631">
    <property type="entry name" value="RecX_HTH2"/>
    <property type="match status" value="1"/>
</dbReference>
<comment type="subcellular location">
    <subcellularLocation>
        <location evidence="1 5">Cytoplasm</location>
    </subcellularLocation>
</comment>
<evidence type="ECO:0000313" key="9">
    <source>
        <dbReference type="EMBL" id="QPJ60600.1"/>
    </source>
</evidence>
<dbReference type="Pfam" id="PF21982">
    <property type="entry name" value="RecX_HTH1"/>
    <property type="match status" value="1"/>
</dbReference>
<dbReference type="KEGG" id="nli:G3M70_01340"/>
<proteinExistence type="inferred from homology"/>
<dbReference type="Gene3D" id="1.10.10.10">
    <property type="entry name" value="Winged helix-like DNA-binding domain superfamily/Winged helix DNA-binding domain"/>
    <property type="match status" value="3"/>
</dbReference>
<organism evidence="9 10">
    <name type="scientific">Candidatus Nitronauta litoralis</name>
    <dbReference type="NCBI Taxonomy" id="2705533"/>
    <lineage>
        <taxon>Bacteria</taxon>
        <taxon>Pseudomonadati</taxon>
        <taxon>Nitrospinota/Tectimicrobiota group</taxon>
        <taxon>Nitrospinota</taxon>
        <taxon>Nitrospinia</taxon>
        <taxon>Nitrospinales</taxon>
        <taxon>Nitrospinaceae</taxon>
        <taxon>Candidatus Nitronauta</taxon>
    </lineage>
</organism>
<evidence type="ECO:0000256" key="1">
    <source>
        <dbReference type="ARBA" id="ARBA00004496"/>
    </source>
</evidence>
<name>A0A7T0FYZ5_9BACT</name>
<evidence type="ECO:0000259" key="7">
    <source>
        <dbReference type="Pfam" id="PF21981"/>
    </source>
</evidence>
<dbReference type="GO" id="GO:0006282">
    <property type="term" value="P:regulation of DNA repair"/>
    <property type="evidence" value="ECO:0007669"/>
    <property type="project" value="UniProtKB-UniRule"/>
</dbReference>
<protein>
    <recommendedName>
        <fullName evidence="3 5">Regulatory protein RecX</fullName>
    </recommendedName>
</protein>
<gene>
    <name evidence="5" type="primary">recX</name>
    <name evidence="9" type="ORF">G3M70_01340</name>
</gene>
<feature type="domain" description="RecX first three-helical" evidence="8">
    <location>
        <begin position="10"/>
        <end position="49"/>
    </location>
</feature>